<name>A0A7K0G6A8_9ACTN</name>
<keyword evidence="3" id="KW-1185">Reference proteome</keyword>
<keyword evidence="2" id="KW-0808">Transferase</keyword>
<sequence length="374" mass="42532">MARRCRVNPLFSVIVNAYNIGEFIDEALNSLQSQSFTNFEIVLVDDGSTDDTSAKLEEFARRHPRALLLNKGHHGLLLARRLGLAHARGSYILFLDGDDWLHPRALERCASVIEQTNADIVAYRYSRDESLSQAEGPFGVSPGLYFSNNYQEARRLLCQGRMVSIWGKAIRRSCIDIDADYSSYIGLTQAEDFFQILPIFDAACSFVLIPDVLHFYRRNQNSVTSHFRFGMIRDIETVGRRLRKYAASWGDACQESGLVGEASLYLYVLEIAYSGADRHQALKAFSLMRSTMMRNGALERMREVPLPLKCRPIRFYLLHDCPRALGLFYGFLRCFKQQLSWISQHMRVLFPSIIDGDVSSERPNGQRSGARSAD</sequence>
<proteinExistence type="predicted"/>
<comment type="caution">
    <text evidence="2">The sequence shown here is derived from an EMBL/GenBank/DDBJ whole genome shotgun (WGS) entry which is preliminary data.</text>
</comment>
<dbReference type="PANTHER" id="PTHR22916">
    <property type="entry name" value="GLYCOSYLTRANSFERASE"/>
    <property type="match status" value="1"/>
</dbReference>
<feature type="domain" description="Glycosyltransferase 2-like" evidence="1">
    <location>
        <begin position="12"/>
        <end position="126"/>
    </location>
</feature>
<gene>
    <name evidence="2" type="ORF">GJE22_01770</name>
</gene>
<dbReference type="CDD" id="cd00761">
    <property type="entry name" value="Glyco_tranf_GTA_type"/>
    <property type="match status" value="1"/>
</dbReference>
<dbReference type="PANTHER" id="PTHR22916:SF3">
    <property type="entry name" value="UDP-GLCNAC:BETAGAL BETA-1,3-N-ACETYLGLUCOSAMINYLTRANSFERASE-LIKE PROTEIN 1"/>
    <property type="match status" value="1"/>
</dbReference>
<dbReference type="GO" id="GO:0016758">
    <property type="term" value="F:hexosyltransferase activity"/>
    <property type="evidence" value="ECO:0007669"/>
    <property type="project" value="UniProtKB-ARBA"/>
</dbReference>
<protein>
    <submittedName>
        <fullName evidence="2">Glycosyltransferase</fullName>
    </submittedName>
</protein>
<organism evidence="2 3">
    <name type="scientific">Enorma shizhengliae</name>
    <dbReference type="NCBI Taxonomy" id="2606615"/>
    <lineage>
        <taxon>Bacteria</taxon>
        <taxon>Bacillati</taxon>
        <taxon>Actinomycetota</taxon>
        <taxon>Coriobacteriia</taxon>
        <taxon>Coriobacteriales</taxon>
        <taxon>Coriobacteriaceae</taxon>
        <taxon>Enorma</taxon>
    </lineage>
</organism>
<dbReference type="Proteomes" id="UP000470010">
    <property type="component" value="Unassembled WGS sequence"/>
</dbReference>
<evidence type="ECO:0000313" key="3">
    <source>
        <dbReference type="Proteomes" id="UP000470010"/>
    </source>
</evidence>
<dbReference type="Pfam" id="PF00535">
    <property type="entry name" value="Glycos_transf_2"/>
    <property type="match status" value="1"/>
</dbReference>
<evidence type="ECO:0000313" key="2">
    <source>
        <dbReference type="EMBL" id="MRX79345.1"/>
    </source>
</evidence>
<dbReference type="AlphaFoldDB" id="A0A7K0G6A8"/>
<dbReference type="EMBL" id="VTFZ01000001">
    <property type="protein sequence ID" value="MRX79345.1"/>
    <property type="molecule type" value="Genomic_DNA"/>
</dbReference>
<dbReference type="Gene3D" id="3.90.550.10">
    <property type="entry name" value="Spore Coat Polysaccharide Biosynthesis Protein SpsA, Chain A"/>
    <property type="match status" value="1"/>
</dbReference>
<dbReference type="InterPro" id="IPR029044">
    <property type="entry name" value="Nucleotide-diphossugar_trans"/>
</dbReference>
<evidence type="ECO:0000259" key="1">
    <source>
        <dbReference type="Pfam" id="PF00535"/>
    </source>
</evidence>
<dbReference type="InterPro" id="IPR001173">
    <property type="entry name" value="Glyco_trans_2-like"/>
</dbReference>
<dbReference type="SUPFAM" id="SSF53448">
    <property type="entry name" value="Nucleotide-diphospho-sugar transferases"/>
    <property type="match status" value="1"/>
</dbReference>
<reference evidence="3" key="1">
    <citation type="submission" date="2019-08" db="EMBL/GenBank/DDBJ databases">
        <title>Arthrobacter sp. nov., isolated from plateau pika and Tibetan wild ass.</title>
        <authorList>
            <person name="Ge Y."/>
        </authorList>
    </citation>
    <scope>NUCLEOTIDE SEQUENCE [LARGE SCALE GENOMIC DNA]</scope>
    <source>
        <strain evidence="3">HF-1365</strain>
    </source>
</reference>
<accession>A0A7K0G6A8</accession>